<dbReference type="GO" id="GO:0005615">
    <property type="term" value="C:extracellular space"/>
    <property type="evidence" value="ECO:0007669"/>
    <property type="project" value="UniProtKB-KW"/>
</dbReference>
<reference evidence="9" key="1">
    <citation type="submission" date="2025-08" db="UniProtKB">
        <authorList>
            <consortium name="Ensembl"/>
        </authorList>
    </citation>
    <scope>IDENTIFICATION</scope>
</reference>
<dbReference type="KEGG" id="sdu:111229124"/>
<dbReference type="RefSeq" id="XP_022611033.1">
    <property type="nucleotide sequence ID" value="XM_022755312.1"/>
</dbReference>
<dbReference type="SUPFAM" id="SSF54117">
    <property type="entry name" value="Interleukin 8-like chemokines"/>
    <property type="match status" value="1"/>
</dbReference>
<evidence type="ECO:0000256" key="4">
    <source>
        <dbReference type="ARBA" id="ARBA00022525"/>
    </source>
</evidence>
<dbReference type="GO" id="GO:0008009">
    <property type="term" value="F:chemokine activity"/>
    <property type="evidence" value="ECO:0007669"/>
    <property type="project" value="InterPro"/>
</dbReference>
<reference evidence="9" key="2">
    <citation type="submission" date="2025-09" db="UniProtKB">
        <authorList>
            <consortium name="Ensembl"/>
        </authorList>
    </citation>
    <scope>IDENTIFICATION</scope>
</reference>
<dbReference type="InterPro" id="IPR036048">
    <property type="entry name" value="Interleukin_8-like_sf"/>
</dbReference>
<feature type="chain" id="PRO_5017350314" evidence="7">
    <location>
        <begin position="22"/>
        <end position="101"/>
    </location>
</feature>
<evidence type="ECO:0000256" key="7">
    <source>
        <dbReference type="SAM" id="SignalP"/>
    </source>
</evidence>
<dbReference type="SMART" id="SM00199">
    <property type="entry name" value="SCY"/>
    <property type="match status" value="1"/>
</dbReference>
<protein>
    <submittedName>
        <fullName evidence="9">Eotaxin-like</fullName>
    </submittedName>
</protein>
<keyword evidence="5 7" id="KW-0732">Signal</keyword>
<dbReference type="Proteomes" id="UP000261420">
    <property type="component" value="Unplaced"/>
</dbReference>
<dbReference type="Gene3D" id="2.40.50.40">
    <property type="match status" value="1"/>
</dbReference>
<keyword evidence="10" id="KW-1185">Reference proteome</keyword>
<comment type="subcellular location">
    <subcellularLocation>
        <location evidence="1">Secreted</location>
    </subcellularLocation>
</comment>
<dbReference type="Pfam" id="PF00048">
    <property type="entry name" value="IL8"/>
    <property type="match status" value="1"/>
</dbReference>
<feature type="signal peptide" evidence="7">
    <location>
        <begin position="1"/>
        <end position="21"/>
    </location>
</feature>
<dbReference type="AlphaFoldDB" id="A0A3B4UMZ1"/>
<name>A0A3B4UMZ1_SERDU</name>
<evidence type="ECO:0000313" key="10">
    <source>
        <dbReference type="Proteomes" id="UP000261420"/>
    </source>
</evidence>
<evidence type="ECO:0000256" key="2">
    <source>
        <dbReference type="ARBA" id="ARBA00022500"/>
    </source>
</evidence>
<keyword evidence="3" id="KW-0202">Cytokine</keyword>
<evidence type="ECO:0000256" key="1">
    <source>
        <dbReference type="ARBA" id="ARBA00004613"/>
    </source>
</evidence>
<dbReference type="GO" id="GO:0006955">
    <property type="term" value="P:immune response"/>
    <property type="evidence" value="ECO:0007669"/>
    <property type="project" value="InterPro"/>
</dbReference>
<dbReference type="InterPro" id="IPR039809">
    <property type="entry name" value="Chemokine_b/g/d"/>
</dbReference>
<dbReference type="GO" id="GO:0006954">
    <property type="term" value="P:inflammatory response"/>
    <property type="evidence" value="ECO:0007669"/>
    <property type="project" value="UniProtKB-KW"/>
</dbReference>
<dbReference type="InterPro" id="IPR001811">
    <property type="entry name" value="Chemokine_IL8-like_dom"/>
</dbReference>
<dbReference type="GeneID" id="111229124"/>
<evidence type="ECO:0000256" key="5">
    <source>
        <dbReference type="ARBA" id="ARBA00022729"/>
    </source>
</evidence>
<dbReference type="GeneTree" id="ENSGT00990000203766"/>
<dbReference type="OMA" id="NVRICAN"/>
<keyword evidence="6" id="KW-0395">Inflammatory response</keyword>
<dbReference type="PANTHER" id="PTHR12015:SF111">
    <property type="entry name" value="C-C MOTIF CHEMOKINE 17"/>
    <property type="match status" value="1"/>
</dbReference>
<evidence type="ECO:0000256" key="3">
    <source>
        <dbReference type="ARBA" id="ARBA00022514"/>
    </source>
</evidence>
<accession>A0A3B4UMZ1</accession>
<dbReference type="Ensembl" id="ENSSDUT00000020414.1">
    <property type="protein sequence ID" value="ENSSDUP00000020061.1"/>
    <property type="gene ID" value="ENSSDUG00000014598.1"/>
</dbReference>
<dbReference type="PANTHER" id="PTHR12015">
    <property type="entry name" value="SMALL INDUCIBLE CYTOKINE A"/>
    <property type="match status" value="1"/>
</dbReference>
<organism evidence="9 10">
    <name type="scientific">Seriola dumerili</name>
    <name type="common">Greater amberjack</name>
    <name type="synonym">Caranx dumerili</name>
    <dbReference type="NCBI Taxonomy" id="41447"/>
    <lineage>
        <taxon>Eukaryota</taxon>
        <taxon>Metazoa</taxon>
        <taxon>Chordata</taxon>
        <taxon>Craniata</taxon>
        <taxon>Vertebrata</taxon>
        <taxon>Euteleostomi</taxon>
        <taxon>Actinopterygii</taxon>
        <taxon>Neopterygii</taxon>
        <taxon>Teleostei</taxon>
        <taxon>Neoteleostei</taxon>
        <taxon>Acanthomorphata</taxon>
        <taxon>Carangaria</taxon>
        <taxon>Carangiformes</taxon>
        <taxon>Carangidae</taxon>
        <taxon>Seriola</taxon>
    </lineage>
</organism>
<evidence type="ECO:0000313" key="9">
    <source>
        <dbReference type="Ensembl" id="ENSSDUP00000020061.1"/>
    </source>
</evidence>
<evidence type="ECO:0000259" key="8">
    <source>
        <dbReference type="SMART" id="SM00199"/>
    </source>
</evidence>
<feature type="domain" description="Chemokine interleukin-8-like" evidence="8">
    <location>
        <begin position="25"/>
        <end position="84"/>
    </location>
</feature>
<evidence type="ECO:0000256" key="6">
    <source>
        <dbReference type="ARBA" id="ARBA00023198"/>
    </source>
</evidence>
<keyword evidence="2" id="KW-0145">Chemotaxis</keyword>
<sequence length="101" mass="11344">MTSLAFVSLLLVTSLVSTATAQGGIGSCCRHISNTQVHRELLKSYYVQHQPSCNLHVVVFTTLKDKRICSAPSKLWTQTSMAFLDGKNWHHQHTTSQQQHH</sequence>
<proteinExistence type="predicted"/>
<keyword evidence="4" id="KW-0964">Secreted</keyword>